<proteinExistence type="predicted"/>
<evidence type="ECO:0000313" key="2">
    <source>
        <dbReference type="Proteomes" id="UP001519654"/>
    </source>
</evidence>
<dbReference type="Proteomes" id="UP001519654">
    <property type="component" value="Unassembled WGS sequence"/>
</dbReference>
<sequence length="285" mass="31185">MGADAEVWLFDYERYRDEIVPALVDLLRGDVADWLGEIFRRAESQGGWGYDAGWLRMAQLARERPADPGHLGDDLRCLGETPAPQLPRRFVACSHGAGCFFHDNDAGGPEGFNALHEALVSTRCLSSSRFVGRTVSPDFYRPLLERWGVPDDDPVRGLLDALGARGAIVGYQWEASSGTLGWLTGAETRDLAERLDRLDLPRYEPTFAAMAELHTRSLNSHGTAEDWEALSLSFVRTTAGIAAERGLGVLWGNDVTPGLWADQGLGFHYGSPWIAAARARDGGSL</sequence>
<dbReference type="EMBL" id="JAHKKG010000020">
    <property type="protein sequence ID" value="MBU2670504.1"/>
    <property type="molecule type" value="Genomic_DNA"/>
</dbReference>
<organism evidence="1 2">
    <name type="scientific">Paractinoplanes bogorensis</name>
    <dbReference type="NCBI Taxonomy" id="1610840"/>
    <lineage>
        <taxon>Bacteria</taxon>
        <taxon>Bacillati</taxon>
        <taxon>Actinomycetota</taxon>
        <taxon>Actinomycetes</taxon>
        <taxon>Micromonosporales</taxon>
        <taxon>Micromonosporaceae</taxon>
        <taxon>Paractinoplanes</taxon>
    </lineage>
</organism>
<accession>A0ABS5Z6E4</accession>
<keyword evidence="2" id="KW-1185">Reference proteome</keyword>
<dbReference type="RefSeq" id="WP_215795732.1">
    <property type="nucleotide sequence ID" value="NZ_JAHKKG010000020.1"/>
</dbReference>
<comment type="caution">
    <text evidence="1">The sequence shown here is derived from an EMBL/GenBank/DDBJ whole genome shotgun (WGS) entry which is preliminary data.</text>
</comment>
<reference evidence="1 2" key="1">
    <citation type="submission" date="2021-06" db="EMBL/GenBank/DDBJ databases">
        <title>Actinoplanes lichenicola sp. nov., and Actinoplanes ovalisporus sp. nov., isolated from lichen in Thailand.</title>
        <authorList>
            <person name="Saeng-In P."/>
            <person name="Kanchanasin P."/>
            <person name="Yuki M."/>
            <person name="Kudo T."/>
            <person name="Ohkuma M."/>
            <person name="Phongsopitanun W."/>
            <person name="Tanasupawat S."/>
        </authorList>
    </citation>
    <scope>NUCLEOTIDE SEQUENCE [LARGE SCALE GENOMIC DNA]</scope>
    <source>
        <strain evidence="1 2">NBRC 110975</strain>
    </source>
</reference>
<gene>
    <name evidence="1" type="ORF">KOI35_44090</name>
</gene>
<protein>
    <submittedName>
        <fullName evidence="1">Uncharacterized protein</fullName>
    </submittedName>
</protein>
<evidence type="ECO:0000313" key="1">
    <source>
        <dbReference type="EMBL" id="MBU2670504.1"/>
    </source>
</evidence>
<name>A0ABS5Z6E4_9ACTN</name>